<dbReference type="Proteomes" id="UP000004826">
    <property type="component" value="Unassembled WGS sequence"/>
</dbReference>
<name>F2CFF3_STRSA</name>
<dbReference type="AlphaFoldDB" id="F2CFF3"/>
<reference evidence="1 2" key="1">
    <citation type="submission" date="2011-02" db="EMBL/GenBank/DDBJ databases">
        <authorList>
            <person name="Muzny D."/>
            <person name="Qin X."/>
            <person name="Deng J."/>
            <person name="Jiang H."/>
            <person name="Liu Y."/>
            <person name="Qu J."/>
            <person name="Song X.-Z."/>
            <person name="Zhang L."/>
            <person name="Thornton R."/>
            <person name="Coyle M."/>
            <person name="Francisco L."/>
            <person name="Jackson L."/>
            <person name="Javaid M."/>
            <person name="Korchina V."/>
            <person name="Kovar C."/>
            <person name="Mata R."/>
            <person name="Mathew T."/>
            <person name="Ngo R."/>
            <person name="Nguyen L."/>
            <person name="Nguyen N."/>
            <person name="Okwuonu G."/>
            <person name="Ongeri F."/>
            <person name="Pham C."/>
            <person name="Simmons D."/>
            <person name="Wilczek-Boney K."/>
            <person name="Hale W."/>
            <person name="Jakkamsetti A."/>
            <person name="Pham P."/>
            <person name="Ruth R."/>
            <person name="San Lucas F."/>
            <person name="Warren J."/>
            <person name="Zhang J."/>
            <person name="Zhao Z."/>
            <person name="Zhou C."/>
            <person name="Zhu D."/>
            <person name="Lee S."/>
            <person name="Bess C."/>
            <person name="Blankenburg K."/>
            <person name="Forbes L."/>
            <person name="Fu Q."/>
            <person name="Gubbala S."/>
            <person name="Hirani K."/>
            <person name="Jayaseelan J.C."/>
            <person name="Lara F."/>
            <person name="Munidasa M."/>
            <person name="Palculict T."/>
            <person name="Patil S."/>
            <person name="Pu L.-L."/>
            <person name="Saada N."/>
            <person name="Tang L."/>
            <person name="Weissenberger G."/>
            <person name="Zhu Y."/>
            <person name="Hemphill L."/>
            <person name="Shang Y."/>
            <person name="Youmans B."/>
            <person name="Ayvaz T."/>
            <person name="Ross M."/>
            <person name="Santibanez J."/>
            <person name="Aqrawi P."/>
            <person name="Gross S."/>
            <person name="Joshi V."/>
            <person name="Fowler G."/>
            <person name="Nazareth L."/>
            <person name="Reid J."/>
            <person name="Worley K."/>
            <person name="Petrosino J."/>
            <person name="Highlander S."/>
            <person name="Gibbs R."/>
        </authorList>
    </citation>
    <scope>NUCLEOTIDE SEQUENCE [LARGE SCALE GENOMIC DNA]</scope>
    <source>
        <strain evidence="1 2">SK408</strain>
    </source>
</reference>
<protein>
    <submittedName>
        <fullName evidence="1">Uncharacterized protein</fullName>
    </submittedName>
</protein>
<sequence length="55" mass="6934">MNKFQHNFTKEDILWSIQDVVQHFRWDKTNKELKLQIWRMRSRLNMLEEILESND</sequence>
<accession>F2CFF3</accession>
<organism evidence="1 2">
    <name type="scientific">Streptococcus sanguinis SK408</name>
    <dbReference type="NCBI Taxonomy" id="888818"/>
    <lineage>
        <taxon>Bacteria</taxon>
        <taxon>Bacillati</taxon>
        <taxon>Bacillota</taxon>
        <taxon>Bacilli</taxon>
        <taxon>Lactobacillales</taxon>
        <taxon>Streptococcaceae</taxon>
        <taxon>Streptococcus</taxon>
    </lineage>
</organism>
<proteinExistence type="predicted"/>
<comment type="caution">
    <text evidence="1">The sequence shown here is derived from an EMBL/GenBank/DDBJ whole genome shotgun (WGS) entry which is preliminary data.</text>
</comment>
<dbReference type="EMBL" id="AFBE01000010">
    <property type="protein sequence ID" value="EGF18446.1"/>
    <property type="molecule type" value="Genomic_DNA"/>
</dbReference>
<evidence type="ECO:0000313" key="2">
    <source>
        <dbReference type="Proteomes" id="UP000004826"/>
    </source>
</evidence>
<evidence type="ECO:0000313" key="1">
    <source>
        <dbReference type="EMBL" id="EGF18446.1"/>
    </source>
</evidence>
<gene>
    <name evidence="1" type="ORF">HMPREF9391_1754</name>
</gene>
<dbReference type="HOGENOM" id="CLU_3030633_0_0_9"/>